<evidence type="ECO:0000313" key="3">
    <source>
        <dbReference type="Proteomes" id="UP001153069"/>
    </source>
</evidence>
<reference evidence="2" key="1">
    <citation type="submission" date="2020-06" db="EMBL/GenBank/DDBJ databases">
        <authorList>
            <consortium name="Plant Systems Biology data submission"/>
        </authorList>
    </citation>
    <scope>NUCLEOTIDE SEQUENCE</scope>
    <source>
        <strain evidence="2">D6</strain>
    </source>
</reference>
<dbReference type="AlphaFoldDB" id="A0A9N8HJZ3"/>
<dbReference type="OrthoDB" id="441016at2759"/>
<keyword evidence="1" id="KW-0812">Transmembrane</keyword>
<keyword evidence="3" id="KW-1185">Reference proteome</keyword>
<evidence type="ECO:0000256" key="1">
    <source>
        <dbReference type="SAM" id="Phobius"/>
    </source>
</evidence>
<sequence length="150" mass="17154">MTKEEEEAEKNRVSKLSDFKKEQELRKLNREILRLNMLRGINTGELYTIRGRYKLLLQEYGVPMMVWYGAVWLTTGSALFVLAEVGGMDTMAVLAYADQYTGFDMVSRVDPTLGKLGIILILNELLEPVRLPFVVLTVKPVMDRLFPPKV</sequence>
<gene>
    <name evidence="2" type="ORF">SEMRO_900_G217820.1</name>
</gene>
<evidence type="ECO:0000313" key="2">
    <source>
        <dbReference type="EMBL" id="CAB9518018.1"/>
    </source>
</evidence>
<feature type="transmembrane region" description="Helical" evidence="1">
    <location>
        <begin position="65"/>
        <end position="83"/>
    </location>
</feature>
<dbReference type="Proteomes" id="UP001153069">
    <property type="component" value="Unassembled WGS sequence"/>
</dbReference>
<dbReference type="EMBL" id="CAICTM010000898">
    <property type="protein sequence ID" value="CAB9518018.1"/>
    <property type="molecule type" value="Genomic_DNA"/>
</dbReference>
<organism evidence="2 3">
    <name type="scientific">Seminavis robusta</name>
    <dbReference type="NCBI Taxonomy" id="568900"/>
    <lineage>
        <taxon>Eukaryota</taxon>
        <taxon>Sar</taxon>
        <taxon>Stramenopiles</taxon>
        <taxon>Ochrophyta</taxon>
        <taxon>Bacillariophyta</taxon>
        <taxon>Bacillariophyceae</taxon>
        <taxon>Bacillariophycidae</taxon>
        <taxon>Naviculales</taxon>
        <taxon>Naviculaceae</taxon>
        <taxon>Seminavis</taxon>
    </lineage>
</organism>
<proteinExistence type="predicted"/>
<keyword evidence="1" id="KW-0472">Membrane</keyword>
<name>A0A9N8HJZ3_9STRA</name>
<comment type="caution">
    <text evidence="2">The sequence shown here is derived from an EMBL/GenBank/DDBJ whole genome shotgun (WGS) entry which is preliminary data.</text>
</comment>
<accession>A0A9N8HJZ3</accession>
<keyword evidence="1" id="KW-1133">Transmembrane helix</keyword>
<protein>
    <recommendedName>
        <fullName evidence="4">DUF1279 domain-containing protein</fullName>
    </recommendedName>
</protein>
<evidence type="ECO:0008006" key="4">
    <source>
        <dbReference type="Google" id="ProtNLM"/>
    </source>
</evidence>